<dbReference type="CDD" id="cd07153">
    <property type="entry name" value="Fur_like"/>
    <property type="match status" value="1"/>
</dbReference>
<dbReference type="InterPro" id="IPR002481">
    <property type="entry name" value="FUR"/>
</dbReference>
<evidence type="ECO:0000256" key="6">
    <source>
        <dbReference type="ARBA" id="ARBA00023163"/>
    </source>
</evidence>
<evidence type="ECO:0000313" key="9">
    <source>
        <dbReference type="Proteomes" id="UP000525652"/>
    </source>
</evidence>
<keyword evidence="5" id="KW-0238">DNA-binding</keyword>
<dbReference type="GO" id="GO:0008270">
    <property type="term" value="F:zinc ion binding"/>
    <property type="evidence" value="ECO:0007669"/>
    <property type="project" value="TreeGrafter"/>
</dbReference>
<gene>
    <name evidence="8" type="ORF">H5P30_05755</name>
</gene>
<dbReference type="EMBL" id="JACHVA010000052">
    <property type="protein sequence ID" value="MBC2601276.1"/>
    <property type="molecule type" value="Genomic_DNA"/>
</dbReference>
<dbReference type="Gene3D" id="1.10.10.10">
    <property type="entry name" value="Winged helix-like DNA-binding domain superfamily/Winged helix DNA-binding domain"/>
    <property type="match status" value="1"/>
</dbReference>
<keyword evidence="2" id="KW-0678">Repressor</keyword>
<evidence type="ECO:0000256" key="3">
    <source>
        <dbReference type="ARBA" id="ARBA00022833"/>
    </source>
</evidence>
<proteinExistence type="inferred from homology"/>
<evidence type="ECO:0000313" key="8">
    <source>
        <dbReference type="EMBL" id="MBC2601276.1"/>
    </source>
</evidence>
<evidence type="ECO:0000256" key="4">
    <source>
        <dbReference type="ARBA" id="ARBA00023015"/>
    </source>
</evidence>
<comment type="caution">
    <text evidence="8">The sequence shown here is derived from an EMBL/GenBank/DDBJ whole genome shotgun (WGS) entry which is preliminary data.</text>
</comment>
<feature type="binding site" evidence="7">
    <location>
        <position position="107"/>
    </location>
    <ligand>
        <name>Zn(2+)</name>
        <dbReference type="ChEBI" id="CHEBI:29105"/>
    </ligand>
</feature>
<comment type="similarity">
    <text evidence="1">Belongs to the Fur family.</text>
</comment>
<reference evidence="8 9" key="1">
    <citation type="submission" date="2020-07" db="EMBL/GenBank/DDBJ databases">
        <authorList>
            <person name="Feng X."/>
        </authorList>
    </citation>
    <scope>NUCLEOTIDE SEQUENCE [LARGE SCALE GENOMIC DNA]</scope>
    <source>
        <strain evidence="8 9">JCM14086</strain>
    </source>
</reference>
<keyword evidence="6" id="KW-0804">Transcription</keyword>
<dbReference type="InterPro" id="IPR043135">
    <property type="entry name" value="Fur_C"/>
</dbReference>
<accession>A0A7X1AWI7</accession>
<dbReference type="AlphaFoldDB" id="A0A7X1AWI7"/>
<dbReference type="GO" id="GO:0000976">
    <property type="term" value="F:transcription cis-regulatory region binding"/>
    <property type="evidence" value="ECO:0007669"/>
    <property type="project" value="TreeGrafter"/>
</dbReference>
<evidence type="ECO:0000256" key="7">
    <source>
        <dbReference type="PIRSR" id="PIRSR602481-1"/>
    </source>
</evidence>
<protein>
    <submittedName>
        <fullName evidence="8">Transcriptional repressor</fullName>
    </submittedName>
</protein>
<feature type="binding site" evidence="7">
    <location>
        <position position="104"/>
    </location>
    <ligand>
        <name>Zn(2+)</name>
        <dbReference type="ChEBI" id="CHEBI:29105"/>
    </ligand>
</feature>
<dbReference type="Pfam" id="PF01475">
    <property type="entry name" value="FUR"/>
    <property type="match status" value="1"/>
</dbReference>
<evidence type="ECO:0000256" key="5">
    <source>
        <dbReference type="ARBA" id="ARBA00023125"/>
    </source>
</evidence>
<dbReference type="SUPFAM" id="SSF46785">
    <property type="entry name" value="Winged helix' DNA-binding domain"/>
    <property type="match status" value="1"/>
</dbReference>
<dbReference type="InterPro" id="IPR036390">
    <property type="entry name" value="WH_DNA-bd_sf"/>
</dbReference>
<dbReference type="GO" id="GO:1900376">
    <property type="term" value="P:regulation of secondary metabolite biosynthetic process"/>
    <property type="evidence" value="ECO:0007669"/>
    <property type="project" value="TreeGrafter"/>
</dbReference>
<keyword evidence="9" id="KW-1185">Reference proteome</keyword>
<dbReference type="PANTHER" id="PTHR33202">
    <property type="entry name" value="ZINC UPTAKE REGULATION PROTEIN"/>
    <property type="match status" value="1"/>
</dbReference>
<dbReference type="GO" id="GO:0003700">
    <property type="term" value="F:DNA-binding transcription factor activity"/>
    <property type="evidence" value="ECO:0007669"/>
    <property type="project" value="InterPro"/>
</dbReference>
<feature type="binding site" evidence="7">
    <location>
        <position position="144"/>
    </location>
    <ligand>
        <name>Zn(2+)</name>
        <dbReference type="ChEBI" id="CHEBI:29105"/>
    </ligand>
</feature>
<dbReference type="Proteomes" id="UP000525652">
    <property type="component" value="Unassembled WGS sequence"/>
</dbReference>
<dbReference type="PANTHER" id="PTHR33202:SF7">
    <property type="entry name" value="FERRIC UPTAKE REGULATION PROTEIN"/>
    <property type="match status" value="1"/>
</dbReference>
<dbReference type="Gene3D" id="3.30.1490.190">
    <property type="match status" value="1"/>
</dbReference>
<keyword evidence="3 7" id="KW-0862">Zinc</keyword>
<dbReference type="GO" id="GO:0045892">
    <property type="term" value="P:negative regulation of DNA-templated transcription"/>
    <property type="evidence" value="ECO:0007669"/>
    <property type="project" value="TreeGrafter"/>
</dbReference>
<comment type="cofactor">
    <cofactor evidence="7">
        <name>Zn(2+)</name>
        <dbReference type="ChEBI" id="CHEBI:29105"/>
    </cofactor>
    <text evidence="7">Binds 1 zinc ion per subunit.</text>
</comment>
<evidence type="ECO:0000256" key="2">
    <source>
        <dbReference type="ARBA" id="ARBA00022491"/>
    </source>
</evidence>
<name>A0A7X1AWI7_9BACT</name>
<sequence>MLKNPDVEFLMEQALAHWKARGMTLTAVRKIICRTAFASAEAFDAEELLHNARQEDGLISLSTVYRTLSALQEAGLITEIEGIDRKKQYSVVGAHTSATSHVVCKDCGQVIPMENPCLSLRESGAAHQTGFSPKKMSLRIEATCDELHRCGHCSRNGKNPEGE</sequence>
<evidence type="ECO:0000256" key="1">
    <source>
        <dbReference type="ARBA" id="ARBA00007957"/>
    </source>
</evidence>
<organism evidence="8 9">
    <name type="scientific">Puniceicoccus vermicola</name>
    <dbReference type="NCBI Taxonomy" id="388746"/>
    <lineage>
        <taxon>Bacteria</taxon>
        <taxon>Pseudomonadati</taxon>
        <taxon>Verrucomicrobiota</taxon>
        <taxon>Opitutia</taxon>
        <taxon>Puniceicoccales</taxon>
        <taxon>Puniceicoccaceae</taxon>
        <taxon>Puniceicoccus</taxon>
    </lineage>
</organism>
<dbReference type="RefSeq" id="WP_185691996.1">
    <property type="nucleotide sequence ID" value="NZ_JACHVA010000052.1"/>
</dbReference>
<dbReference type="InterPro" id="IPR036388">
    <property type="entry name" value="WH-like_DNA-bd_sf"/>
</dbReference>
<keyword evidence="7" id="KW-0479">Metal-binding</keyword>
<keyword evidence="4" id="KW-0805">Transcription regulation</keyword>